<keyword evidence="10" id="KW-1185">Reference proteome</keyword>
<feature type="transmembrane region" description="Helical" evidence="7">
    <location>
        <begin position="373"/>
        <end position="393"/>
    </location>
</feature>
<evidence type="ECO:0000256" key="7">
    <source>
        <dbReference type="SAM" id="Phobius"/>
    </source>
</evidence>
<comment type="subcellular location">
    <subcellularLocation>
        <location evidence="1">Membrane</location>
        <topology evidence="1">Multi-pass membrane protein</topology>
    </subcellularLocation>
</comment>
<dbReference type="EMBL" id="VJMH01000071">
    <property type="protein sequence ID" value="KAF0719423.1"/>
    <property type="molecule type" value="Genomic_DNA"/>
</dbReference>
<proteinExistence type="inferred from homology"/>
<feature type="transmembrane region" description="Helical" evidence="7">
    <location>
        <begin position="32"/>
        <end position="53"/>
    </location>
</feature>
<reference evidence="8" key="2">
    <citation type="submission" date="2019-06" db="EMBL/GenBank/DDBJ databases">
        <title>Genomics analysis of Aphanomyces spp. identifies a new class of oomycete effector associated with host adaptation.</title>
        <authorList>
            <person name="Gaulin E."/>
        </authorList>
    </citation>
    <scope>NUCLEOTIDE SEQUENCE</scope>
    <source>
        <strain evidence="8">CBS 578.67</strain>
    </source>
</reference>
<dbReference type="EMBL" id="CAADRA010000071">
    <property type="protein sequence ID" value="VFT78278.1"/>
    <property type="molecule type" value="Genomic_DNA"/>
</dbReference>
<protein>
    <submittedName>
        <fullName evidence="9">Aste57867_1056 protein</fullName>
    </submittedName>
</protein>
<dbReference type="PANTHER" id="PTHR10926">
    <property type="entry name" value="CELL CYCLE CONTROL PROTEIN 50"/>
    <property type="match status" value="1"/>
</dbReference>
<evidence type="ECO:0000256" key="6">
    <source>
        <dbReference type="PIRNR" id="PIRNR015840"/>
    </source>
</evidence>
<gene>
    <name evidence="9" type="primary">Aste57867_1056</name>
    <name evidence="8" type="ORF">As57867_001055</name>
    <name evidence="9" type="ORF">ASTE57867_1056</name>
</gene>
<keyword evidence="4 7" id="KW-1133">Transmembrane helix</keyword>
<accession>A0A485K4G6</accession>
<dbReference type="GO" id="GO:0005886">
    <property type="term" value="C:plasma membrane"/>
    <property type="evidence" value="ECO:0007669"/>
    <property type="project" value="TreeGrafter"/>
</dbReference>
<dbReference type="PANTHER" id="PTHR10926:SF0">
    <property type="entry name" value="CDC50, ISOFORM A"/>
    <property type="match status" value="1"/>
</dbReference>
<dbReference type="GO" id="GO:0005783">
    <property type="term" value="C:endoplasmic reticulum"/>
    <property type="evidence" value="ECO:0007669"/>
    <property type="project" value="TreeGrafter"/>
</dbReference>
<dbReference type="PIRSF" id="PIRSF015840">
    <property type="entry name" value="DUF284_TM_euk"/>
    <property type="match status" value="1"/>
</dbReference>
<sequence>MAAEEPKKSRRPEDTPFKQQTVPSWQPIFTPMWVISMLFVLGIVFLPIGIVLYTQSRIVRLVSLSLLPLTGMQPVEMAVQYDGVAFDSGRQTHGAQVLPLGNASCTLPTKADGHKFDLDKHGCIISFTAQEDMPGPILVMYELDTFYQNFKHYVKDMSTDQLRGRDDPNLDDCHAFTDVTSTKFNSTAPAQDYNLNPCGLIANTLFNDIYWVHSVTDANRTYYQTDVYNNGVDVLNLLDQSNIAWHSDLKNRFENYHALDPNDMYLWENPKYGWIIPSHVGQAPIPNKTSWTKPASRYGVQSERFAVWMRQAGLPYFRKLYGRLNMDLKAGMTVRFLVSSSTFLLADFPITHVKGRKALVLTTYTWLGGRNPFLGVSYTIVGGICLILSFLFFGKHKLSPRQLGDANYLVWQGAKN</sequence>
<name>A0A485K4G6_9STRA</name>
<evidence type="ECO:0000256" key="1">
    <source>
        <dbReference type="ARBA" id="ARBA00004141"/>
    </source>
</evidence>
<keyword evidence="5 6" id="KW-0472">Membrane</keyword>
<evidence type="ECO:0000256" key="3">
    <source>
        <dbReference type="ARBA" id="ARBA00022692"/>
    </source>
</evidence>
<evidence type="ECO:0000313" key="9">
    <source>
        <dbReference type="EMBL" id="VFT78278.1"/>
    </source>
</evidence>
<evidence type="ECO:0000256" key="2">
    <source>
        <dbReference type="ARBA" id="ARBA00009457"/>
    </source>
</evidence>
<evidence type="ECO:0000313" key="10">
    <source>
        <dbReference type="Proteomes" id="UP000332933"/>
    </source>
</evidence>
<evidence type="ECO:0000256" key="5">
    <source>
        <dbReference type="ARBA" id="ARBA00023136"/>
    </source>
</evidence>
<evidence type="ECO:0000313" key="8">
    <source>
        <dbReference type="EMBL" id="KAF0719423.1"/>
    </source>
</evidence>
<dbReference type="Pfam" id="PF03381">
    <property type="entry name" value="CDC50"/>
    <property type="match status" value="1"/>
</dbReference>
<dbReference type="Proteomes" id="UP000332933">
    <property type="component" value="Unassembled WGS sequence"/>
</dbReference>
<dbReference type="AlphaFoldDB" id="A0A485K4G6"/>
<reference evidence="9 10" key="1">
    <citation type="submission" date="2019-03" db="EMBL/GenBank/DDBJ databases">
        <authorList>
            <person name="Gaulin E."/>
            <person name="Dumas B."/>
        </authorList>
    </citation>
    <scope>NUCLEOTIDE SEQUENCE [LARGE SCALE GENOMIC DNA]</scope>
    <source>
        <strain evidence="9">CBS 568.67</strain>
    </source>
</reference>
<dbReference type="GO" id="GO:0005794">
    <property type="term" value="C:Golgi apparatus"/>
    <property type="evidence" value="ECO:0007669"/>
    <property type="project" value="TreeGrafter"/>
</dbReference>
<comment type="similarity">
    <text evidence="2 6">Belongs to the CDC50/LEM3 family.</text>
</comment>
<dbReference type="InterPro" id="IPR005045">
    <property type="entry name" value="CDC50/LEM3_fam"/>
</dbReference>
<organism evidence="9 10">
    <name type="scientific">Aphanomyces stellatus</name>
    <dbReference type="NCBI Taxonomy" id="120398"/>
    <lineage>
        <taxon>Eukaryota</taxon>
        <taxon>Sar</taxon>
        <taxon>Stramenopiles</taxon>
        <taxon>Oomycota</taxon>
        <taxon>Saprolegniomycetes</taxon>
        <taxon>Saprolegniales</taxon>
        <taxon>Verrucalvaceae</taxon>
        <taxon>Aphanomyces</taxon>
    </lineage>
</organism>
<evidence type="ECO:0000256" key="4">
    <source>
        <dbReference type="ARBA" id="ARBA00022989"/>
    </source>
</evidence>
<keyword evidence="3 7" id="KW-0812">Transmembrane</keyword>
<dbReference type="OrthoDB" id="340608at2759"/>